<dbReference type="EMBL" id="CM023487">
    <property type="protein sequence ID" value="KAH6927043.1"/>
    <property type="molecule type" value="Genomic_DNA"/>
</dbReference>
<reference evidence="1" key="1">
    <citation type="submission" date="2020-05" db="EMBL/GenBank/DDBJ databases">
        <title>Large-scale comparative analyses of tick genomes elucidate their genetic diversity and vector capacities.</title>
        <authorList>
            <person name="Jia N."/>
            <person name="Wang J."/>
            <person name="Shi W."/>
            <person name="Du L."/>
            <person name="Sun Y."/>
            <person name="Zhan W."/>
            <person name="Jiang J."/>
            <person name="Wang Q."/>
            <person name="Zhang B."/>
            <person name="Ji P."/>
            <person name="Sakyi L.B."/>
            <person name="Cui X."/>
            <person name="Yuan T."/>
            <person name="Jiang B."/>
            <person name="Yang W."/>
            <person name="Lam T.T.-Y."/>
            <person name="Chang Q."/>
            <person name="Ding S."/>
            <person name="Wang X."/>
            <person name="Zhu J."/>
            <person name="Ruan X."/>
            <person name="Zhao L."/>
            <person name="Wei J."/>
            <person name="Que T."/>
            <person name="Du C."/>
            <person name="Cheng J."/>
            <person name="Dai P."/>
            <person name="Han X."/>
            <person name="Huang E."/>
            <person name="Gao Y."/>
            <person name="Liu J."/>
            <person name="Shao H."/>
            <person name="Ye R."/>
            <person name="Li L."/>
            <person name="Wei W."/>
            <person name="Wang X."/>
            <person name="Wang C."/>
            <person name="Yang T."/>
            <person name="Huo Q."/>
            <person name="Li W."/>
            <person name="Guo W."/>
            <person name="Chen H."/>
            <person name="Zhou L."/>
            <person name="Ni X."/>
            <person name="Tian J."/>
            <person name="Zhou Y."/>
            <person name="Sheng Y."/>
            <person name="Liu T."/>
            <person name="Pan Y."/>
            <person name="Xia L."/>
            <person name="Li J."/>
            <person name="Zhao F."/>
            <person name="Cao W."/>
        </authorList>
    </citation>
    <scope>NUCLEOTIDE SEQUENCE</scope>
    <source>
        <strain evidence="1">Hyas-2018</strain>
    </source>
</reference>
<organism evidence="1 2">
    <name type="scientific">Hyalomma asiaticum</name>
    <name type="common">Tick</name>
    <dbReference type="NCBI Taxonomy" id="266040"/>
    <lineage>
        <taxon>Eukaryota</taxon>
        <taxon>Metazoa</taxon>
        <taxon>Ecdysozoa</taxon>
        <taxon>Arthropoda</taxon>
        <taxon>Chelicerata</taxon>
        <taxon>Arachnida</taxon>
        <taxon>Acari</taxon>
        <taxon>Parasitiformes</taxon>
        <taxon>Ixodida</taxon>
        <taxon>Ixodoidea</taxon>
        <taxon>Ixodidae</taxon>
        <taxon>Hyalomminae</taxon>
        <taxon>Hyalomma</taxon>
    </lineage>
</organism>
<comment type="caution">
    <text evidence="1">The sequence shown here is derived from an EMBL/GenBank/DDBJ whole genome shotgun (WGS) entry which is preliminary data.</text>
</comment>
<sequence>MEEITCSIRGCPNERGLSDPSHLLYVCTADDIRCVEWLAAIPKLSLSHGAFDRLCVCSLHFEPGVNVGADSLPTIFPPVPGFGVIKCEQQQQSDAQCDGQNLICLVGPATTIKQEPVEFEDNPLETETDFSEVQHVHSGPDALKAELADIEKGMELTADGHDISSQTVTGFDDDGATTAVPTGTCKPFTFRWILRPSLATSKKQKLVKLLTCSQCPFSTFNVRKMKKHACGPLGDELTCQVCLVTFPDAGSLKQHYSKHTGEKRYFCNLCPYRAATSNTLARHSRTHTGERRFSCGVCSYTCSRMDNLRRHMGGLHHYSSRRGRSKPTASSVPIYAPVGSKPVQ</sequence>
<keyword evidence="2" id="KW-1185">Reference proteome</keyword>
<evidence type="ECO:0000313" key="1">
    <source>
        <dbReference type="EMBL" id="KAH6927043.1"/>
    </source>
</evidence>
<name>A0ACB7RWP8_HYAAI</name>
<protein>
    <submittedName>
        <fullName evidence="1">Uncharacterized protein</fullName>
    </submittedName>
</protein>
<accession>A0ACB7RWP8</accession>
<gene>
    <name evidence="1" type="ORF">HPB50_025358</name>
</gene>
<evidence type="ECO:0000313" key="2">
    <source>
        <dbReference type="Proteomes" id="UP000821845"/>
    </source>
</evidence>
<dbReference type="Proteomes" id="UP000821845">
    <property type="component" value="Chromosome 7"/>
</dbReference>
<proteinExistence type="predicted"/>